<dbReference type="InterPro" id="IPR045319">
    <property type="entry name" value="KAT/AKT"/>
</dbReference>
<evidence type="ECO:0000256" key="8">
    <source>
        <dbReference type="ARBA" id="ARBA00022958"/>
    </source>
</evidence>
<comment type="function">
    <text evidence="14">Potassium channel.</text>
</comment>
<keyword evidence="19" id="KW-1185">Reference proteome</keyword>
<evidence type="ECO:0000256" key="7">
    <source>
        <dbReference type="ARBA" id="ARBA00022882"/>
    </source>
</evidence>
<feature type="domain" description="KHA" evidence="17">
    <location>
        <begin position="677"/>
        <end position="759"/>
    </location>
</feature>
<feature type="transmembrane region" description="Helical" evidence="14">
    <location>
        <begin position="62"/>
        <end position="82"/>
    </location>
</feature>
<feature type="compositionally biased region" description="Low complexity" evidence="15">
    <location>
        <begin position="640"/>
        <end position="668"/>
    </location>
</feature>
<evidence type="ECO:0000256" key="2">
    <source>
        <dbReference type="ARBA" id="ARBA00007929"/>
    </source>
</evidence>
<dbReference type="InterPro" id="IPR005821">
    <property type="entry name" value="Ion_trans_dom"/>
</dbReference>
<keyword evidence="12 14" id="KW-0407">Ion channel</keyword>
<evidence type="ECO:0000256" key="1">
    <source>
        <dbReference type="ARBA" id="ARBA00004141"/>
    </source>
</evidence>
<comment type="domain">
    <text evidence="14">The KHA domain (rich in hydrophobic and acidic residues) present in the C-terminal part is likely to be important for tetramerization.</text>
</comment>
<keyword evidence="11 14" id="KW-0472">Membrane</keyword>
<comment type="subcellular location">
    <subcellularLocation>
        <location evidence="1 14">Membrane</location>
        <topology evidence="1 14">Multi-pass membrane protein</topology>
    </subcellularLocation>
</comment>
<comment type="similarity">
    <text evidence="2 14">Belongs to the potassium channel family. Plant (TC 1.A.1.4) subfamily.</text>
</comment>
<dbReference type="GO" id="GO:0034702">
    <property type="term" value="C:monoatomic ion channel complex"/>
    <property type="evidence" value="ECO:0007669"/>
    <property type="project" value="UniProtKB-KW"/>
</dbReference>
<feature type="domain" description="Cyclic nucleotide-binding" evidence="16">
    <location>
        <begin position="375"/>
        <end position="494"/>
    </location>
</feature>
<feature type="region of interest" description="Disordered" evidence="15">
    <location>
        <begin position="640"/>
        <end position="675"/>
    </location>
</feature>
<dbReference type="AlphaFoldDB" id="A0AA36EGS5"/>
<keyword evidence="9 14" id="KW-1133">Transmembrane helix</keyword>
<dbReference type="Gene3D" id="2.60.120.10">
    <property type="entry name" value="Jelly Rolls"/>
    <property type="match status" value="1"/>
</dbReference>
<evidence type="ECO:0000256" key="5">
    <source>
        <dbReference type="ARBA" id="ARBA00022692"/>
    </source>
</evidence>
<evidence type="ECO:0000256" key="10">
    <source>
        <dbReference type="ARBA" id="ARBA00023065"/>
    </source>
</evidence>
<reference evidence="18" key="1">
    <citation type="submission" date="2023-04" db="EMBL/GenBank/DDBJ databases">
        <authorList>
            <person name="Vijverberg K."/>
            <person name="Xiong W."/>
            <person name="Schranz E."/>
        </authorList>
    </citation>
    <scope>NUCLEOTIDE SEQUENCE</scope>
</reference>
<evidence type="ECO:0000256" key="11">
    <source>
        <dbReference type="ARBA" id="ARBA00023136"/>
    </source>
</evidence>
<dbReference type="Proteomes" id="UP001177003">
    <property type="component" value="Chromosome 7"/>
</dbReference>
<dbReference type="InterPro" id="IPR000595">
    <property type="entry name" value="cNMP-bd_dom"/>
</dbReference>
<dbReference type="Gene3D" id="1.10.287.630">
    <property type="entry name" value="Helix hairpin bin"/>
    <property type="match status" value="1"/>
</dbReference>
<dbReference type="SUPFAM" id="SSF51206">
    <property type="entry name" value="cAMP-binding domain-like"/>
    <property type="match status" value="1"/>
</dbReference>
<dbReference type="SMART" id="SM00248">
    <property type="entry name" value="ANK"/>
    <property type="match status" value="2"/>
</dbReference>
<evidence type="ECO:0000256" key="4">
    <source>
        <dbReference type="ARBA" id="ARBA00022538"/>
    </source>
</evidence>
<dbReference type="InterPro" id="IPR021789">
    <property type="entry name" value="KHA_dom"/>
</dbReference>
<dbReference type="Gene3D" id="1.25.40.20">
    <property type="entry name" value="Ankyrin repeat-containing domain"/>
    <property type="match status" value="1"/>
</dbReference>
<dbReference type="PROSITE" id="PS50297">
    <property type="entry name" value="ANK_REP_REGION"/>
    <property type="match status" value="1"/>
</dbReference>
<dbReference type="Pfam" id="PF11834">
    <property type="entry name" value="KHA"/>
    <property type="match status" value="1"/>
</dbReference>
<dbReference type="FunFam" id="1.10.287.70:FF:000123">
    <property type="entry name" value="Potassium channel KAT3"/>
    <property type="match status" value="1"/>
</dbReference>
<dbReference type="PANTHER" id="PTHR45743:SF6">
    <property type="entry name" value="POTASSIUM CHANNEL KAT2"/>
    <property type="match status" value="1"/>
</dbReference>
<dbReference type="Pfam" id="PF00520">
    <property type="entry name" value="Ion_trans"/>
    <property type="match status" value="1"/>
</dbReference>
<proteinExistence type="inferred from homology"/>
<evidence type="ECO:0000256" key="14">
    <source>
        <dbReference type="RuleBase" id="RU369015"/>
    </source>
</evidence>
<protein>
    <recommendedName>
        <fullName evidence="14">Potassium channel</fullName>
    </recommendedName>
</protein>
<dbReference type="PANTHER" id="PTHR45743">
    <property type="entry name" value="POTASSIUM CHANNEL AKT1"/>
    <property type="match status" value="1"/>
</dbReference>
<evidence type="ECO:0000259" key="16">
    <source>
        <dbReference type="PROSITE" id="PS50042"/>
    </source>
</evidence>
<evidence type="ECO:0000259" key="17">
    <source>
        <dbReference type="PROSITE" id="PS51490"/>
    </source>
</evidence>
<comment type="domain">
    <text evidence="14">The segment S4 is probably the voltage-sensor and is characterized by a series of positively charged amino acids. The pore-forming region H5 is enclosed by the transmembrane segments S5 and S6 in the Shaker-type (1P/6TM) and contains the GYGD signature motif which seems to be involved in potassium selectivity.</text>
</comment>
<feature type="transmembrane region" description="Helical" evidence="14">
    <location>
        <begin position="276"/>
        <end position="298"/>
    </location>
</feature>
<name>A0AA36EGS5_LACSI</name>
<dbReference type="FunFam" id="2.60.120.10:FF:000074">
    <property type="entry name" value="Potassium channel KAT2"/>
    <property type="match status" value="1"/>
</dbReference>
<dbReference type="CDD" id="cd00038">
    <property type="entry name" value="CAP_ED"/>
    <property type="match status" value="1"/>
</dbReference>
<dbReference type="GO" id="GO:0005249">
    <property type="term" value="F:voltage-gated potassium channel activity"/>
    <property type="evidence" value="ECO:0007669"/>
    <property type="project" value="UniProtKB-UniRule"/>
</dbReference>
<evidence type="ECO:0000256" key="9">
    <source>
        <dbReference type="ARBA" id="ARBA00022989"/>
    </source>
</evidence>
<keyword evidence="8 14" id="KW-0630">Potassium</keyword>
<comment type="subunit">
    <text evidence="14">The potassium channel is composed of a homo- or heterotetrameric complex of pore-forming subunits.</text>
</comment>
<sequence>MSFSGNTTFLRCFKFDDFPTGKTTGLYSGDILPSLGANFNRSVSLRKYTVCPFDRRYRAWEMFLIILVVYSAWISPFDFGFLDDKEGALRIFDNIVNGFFAIDIVLTFFVAYLDSQSYVLVDDHKKIALRYLSTWFIFDVSSTVPFRSLSLLCTDRKSEIGFQVLSMLRLWRLRRVSSLFARLEKDIRFNYFWIRCTKLISVTLFAVHCAGCFNYLIADRYPDPRKTWIGAVYPDFKTDSIWNRYVTSLYWSIVTLTTTGYGDFHAENAREMLFDIFYMLFNLGLTAYLIGNMTNLVVHWTGHTRDFRDKVSAASEFAKRNHLPPQIKDQILSHICLDYKTEGLKQQDTLNCLPKAIRASISRHLFYPIVQNVHLFRGVSHECLFQLVSEMEAEYFPSKEVVILQNETPTNLYILVTGAVDIIAHNEGQDQVVGKAVSGEMFGETGVLYNTPQPFTFQTTEISQILRMEGSALLRIIHTNTQDGFIIMNNFYMKLKGLESFGHANQALVSSEWSKVENSSTDLHNYTSDIDYIDSDDIKNQQQMNNFIQNKKEMNVKVNLPAEEGQTALHVAVKKGHLEMVRLLLEGGANVNKPDLRGCTPKTLAQQQGNKSIYNLLISHENRRNEHKIEFVEPETINTTTNLHTINRDPSCSTSSSEPTASSSTSTSQKVKKSMRRVTIHAKFKMKKTSGNQLPKLVILPDSLEELLIIAGQKFGGCNFVKVVNSENAEVDDLSVIRDGDHLFLLSNDCECRDDYNVT</sequence>
<dbReference type="InterPro" id="IPR018490">
    <property type="entry name" value="cNMP-bd_dom_sf"/>
</dbReference>
<dbReference type="InterPro" id="IPR002110">
    <property type="entry name" value="Ankyrin_rpt"/>
</dbReference>
<keyword evidence="7 14" id="KW-0851">Voltage-gated channel</keyword>
<evidence type="ECO:0000256" key="3">
    <source>
        <dbReference type="ARBA" id="ARBA00022448"/>
    </source>
</evidence>
<feature type="repeat" description="ANK" evidence="13">
    <location>
        <begin position="564"/>
        <end position="596"/>
    </location>
</feature>
<dbReference type="SUPFAM" id="SSF81324">
    <property type="entry name" value="Voltage-gated potassium channels"/>
    <property type="match status" value="1"/>
</dbReference>
<evidence type="ECO:0000313" key="18">
    <source>
        <dbReference type="EMBL" id="CAI9292900.1"/>
    </source>
</evidence>
<keyword evidence="4 14" id="KW-0633">Potassium transport</keyword>
<dbReference type="SUPFAM" id="SSF48403">
    <property type="entry name" value="Ankyrin repeat"/>
    <property type="match status" value="1"/>
</dbReference>
<keyword evidence="5 14" id="KW-0812">Transmembrane</keyword>
<dbReference type="PROSITE" id="PS50042">
    <property type="entry name" value="CNMP_BINDING_3"/>
    <property type="match status" value="1"/>
</dbReference>
<evidence type="ECO:0000256" key="12">
    <source>
        <dbReference type="ARBA" id="ARBA00023303"/>
    </source>
</evidence>
<keyword evidence="6 14" id="KW-0631">Potassium channel</keyword>
<dbReference type="PROSITE" id="PS50088">
    <property type="entry name" value="ANK_REPEAT"/>
    <property type="match status" value="1"/>
</dbReference>
<evidence type="ECO:0000313" key="19">
    <source>
        <dbReference type="Proteomes" id="UP001177003"/>
    </source>
</evidence>
<evidence type="ECO:0000256" key="6">
    <source>
        <dbReference type="ARBA" id="ARBA00022826"/>
    </source>
</evidence>
<comment type="caution">
    <text evidence="14">Lacks conserved residue(s) required for the propagation of feature annotation.</text>
</comment>
<evidence type="ECO:0000256" key="13">
    <source>
        <dbReference type="PROSITE-ProRule" id="PRU00023"/>
    </source>
</evidence>
<keyword evidence="13" id="KW-0040">ANK repeat</keyword>
<dbReference type="Gene3D" id="1.10.287.70">
    <property type="match status" value="1"/>
</dbReference>
<dbReference type="PROSITE" id="PS51490">
    <property type="entry name" value="KHA"/>
    <property type="match status" value="1"/>
</dbReference>
<dbReference type="SMART" id="SM00100">
    <property type="entry name" value="cNMP"/>
    <property type="match status" value="1"/>
</dbReference>
<keyword evidence="3 14" id="KW-0813">Transport</keyword>
<feature type="transmembrane region" description="Helical" evidence="14">
    <location>
        <begin position="192"/>
        <end position="217"/>
    </location>
</feature>
<dbReference type="InterPro" id="IPR003938">
    <property type="entry name" value="K_chnl_volt-dep_EAG/ELK/ERG"/>
</dbReference>
<organism evidence="18 19">
    <name type="scientific">Lactuca saligna</name>
    <name type="common">Willowleaf lettuce</name>
    <dbReference type="NCBI Taxonomy" id="75948"/>
    <lineage>
        <taxon>Eukaryota</taxon>
        <taxon>Viridiplantae</taxon>
        <taxon>Streptophyta</taxon>
        <taxon>Embryophyta</taxon>
        <taxon>Tracheophyta</taxon>
        <taxon>Spermatophyta</taxon>
        <taxon>Magnoliopsida</taxon>
        <taxon>eudicotyledons</taxon>
        <taxon>Gunneridae</taxon>
        <taxon>Pentapetalae</taxon>
        <taxon>asterids</taxon>
        <taxon>campanulids</taxon>
        <taxon>Asterales</taxon>
        <taxon>Asteraceae</taxon>
        <taxon>Cichorioideae</taxon>
        <taxon>Cichorieae</taxon>
        <taxon>Lactucinae</taxon>
        <taxon>Lactuca</taxon>
    </lineage>
</organism>
<feature type="transmembrane region" description="Helical" evidence="14">
    <location>
        <begin position="94"/>
        <end position="113"/>
    </location>
</feature>
<dbReference type="InterPro" id="IPR014710">
    <property type="entry name" value="RmlC-like_jellyroll"/>
</dbReference>
<dbReference type="Pfam" id="PF00027">
    <property type="entry name" value="cNMP_binding"/>
    <property type="match status" value="1"/>
</dbReference>
<gene>
    <name evidence="18" type="ORF">LSALG_LOCUS31941</name>
</gene>
<keyword evidence="10 14" id="KW-0406">Ion transport</keyword>
<evidence type="ECO:0000256" key="15">
    <source>
        <dbReference type="SAM" id="MobiDB-lite"/>
    </source>
</evidence>
<dbReference type="InterPro" id="IPR036770">
    <property type="entry name" value="Ankyrin_rpt-contain_sf"/>
</dbReference>
<dbReference type="PRINTS" id="PR01463">
    <property type="entry name" value="EAGCHANLFMLY"/>
</dbReference>
<accession>A0AA36EGS5</accession>
<dbReference type="EMBL" id="OX465083">
    <property type="protein sequence ID" value="CAI9292900.1"/>
    <property type="molecule type" value="Genomic_DNA"/>
</dbReference>
<dbReference type="Pfam" id="PF12796">
    <property type="entry name" value="Ank_2"/>
    <property type="match status" value="1"/>
</dbReference>